<evidence type="ECO:0000256" key="6">
    <source>
        <dbReference type="ARBA" id="ARBA00022833"/>
    </source>
</evidence>
<dbReference type="Gene3D" id="1.10.150.20">
    <property type="entry name" value="5' to 3' exonuclease, C-terminal subdomain"/>
    <property type="match status" value="2"/>
</dbReference>
<dbReference type="NCBIfam" id="NF005932">
    <property type="entry name" value="PRK07956.1"/>
    <property type="match status" value="1"/>
</dbReference>
<dbReference type="InterPro" id="IPR012340">
    <property type="entry name" value="NA-bd_OB-fold"/>
</dbReference>
<dbReference type="PANTHER" id="PTHR23389">
    <property type="entry name" value="CHROMOSOME TRANSMISSION FIDELITY FACTOR 18"/>
    <property type="match status" value="1"/>
</dbReference>
<dbReference type="OrthoDB" id="9759736at2"/>
<keyword evidence="16" id="KW-1185">Reference proteome</keyword>
<dbReference type="Gene3D" id="6.20.10.30">
    <property type="match status" value="1"/>
</dbReference>
<evidence type="ECO:0000256" key="2">
    <source>
        <dbReference type="ARBA" id="ARBA00022598"/>
    </source>
</evidence>
<dbReference type="SMART" id="SM00292">
    <property type="entry name" value="BRCT"/>
    <property type="match status" value="1"/>
</dbReference>
<feature type="binding site" evidence="12">
    <location>
        <position position="457"/>
    </location>
    <ligand>
        <name>Zn(2+)</name>
        <dbReference type="ChEBI" id="CHEBI:29105"/>
    </ligand>
</feature>
<dbReference type="FunFam" id="3.30.470.30:FF:000001">
    <property type="entry name" value="DNA ligase"/>
    <property type="match status" value="1"/>
</dbReference>
<evidence type="ECO:0000256" key="1">
    <source>
        <dbReference type="ARBA" id="ARBA00004067"/>
    </source>
</evidence>
<gene>
    <name evidence="12" type="primary">ligA</name>
    <name evidence="15" type="ORF">SAMN04488105_110228</name>
</gene>
<keyword evidence="9 12" id="KW-0234">DNA repair</keyword>
<feature type="binding site" evidence="12">
    <location>
        <begin position="96"/>
        <end position="97"/>
    </location>
    <ligand>
        <name>NAD(+)</name>
        <dbReference type="ChEBI" id="CHEBI:57540"/>
    </ligand>
</feature>
<accession>A0A1G7HD95</accession>
<name>A0A1G7HD95_9RHOB</name>
<dbReference type="InterPro" id="IPR010994">
    <property type="entry name" value="RuvA_2-like"/>
</dbReference>
<dbReference type="InterPro" id="IPR036420">
    <property type="entry name" value="BRCT_dom_sf"/>
</dbReference>
<dbReference type="SMART" id="SM00532">
    <property type="entry name" value="LIGANc"/>
    <property type="match status" value="1"/>
</dbReference>
<comment type="function">
    <text evidence="1 12">DNA ligase that catalyzes the formation of phosphodiester linkages between 5'-phosphoryl and 3'-hydroxyl groups in double-stranded DNA using NAD as a coenzyme and as the energy source for the reaction. It is essential for DNA replication and repair of damaged DNA.</text>
</comment>
<dbReference type="STRING" id="282683.SAMN04488105_110228"/>
<evidence type="ECO:0000313" key="16">
    <source>
        <dbReference type="Proteomes" id="UP000198994"/>
    </source>
</evidence>
<dbReference type="SUPFAM" id="SSF47781">
    <property type="entry name" value="RuvA domain 2-like"/>
    <property type="match status" value="2"/>
</dbReference>
<dbReference type="InterPro" id="IPR004149">
    <property type="entry name" value="Znf_DNAligase_C4"/>
</dbReference>
<feature type="binding site" evidence="12">
    <location>
        <position position="188"/>
    </location>
    <ligand>
        <name>NAD(+)</name>
        <dbReference type="ChEBI" id="CHEBI:57540"/>
    </ligand>
</feature>
<dbReference type="PROSITE" id="PS01056">
    <property type="entry name" value="DNA_LIGASE_N2"/>
    <property type="match status" value="1"/>
</dbReference>
<dbReference type="Gene3D" id="1.10.287.610">
    <property type="entry name" value="Helix hairpin bin"/>
    <property type="match status" value="1"/>
</dbReference>
<dbReference type="Proteomes" id="UP000198994">
    <property type="component" value="Unassembled WGS sequence"/>
</dbReference>
<evidence type="ECO:0000256" key="11">
    <source>
        <dbReference type="ARBA" id="ARBA00034005"/>
    </source>
</evidence>
<dbReference type="HAMAP" id="MF_01588">
    <property type="entry name" value="DNA_ligase_A"/>
    <property type="match status" value="1"/>
</dbReference>
<dbReference type="InterPro" id="IPR004150">
    <property type="entry name" value="NAD_DNA_ligase_OB"/>
</dbReference>
<dbReference type="Gene3D" id="3.40.50.10190">
    <property type="entry name" value="BRCT domain"/>
    <property type="match status" value="1"/>
</dbReference>
<keyword evidence="5 12" id="KW-0227">DNA damage</keyword>
<feature type="binding site" evidence="12">
    <location>
        <position position="328"/>
    </location>
    <ligand>
        <name>NAD(+)</name>
        <dbReference type="ChEBI" id="CHEBI:57540"/>
    </ligand>
</feature>
<dbReference type="EC" id="6.5.1.2" evidence="12 13"/>
<keyword evidence="8 12" id="KW-0520">NAD</keyword>
<dbReference type="EMBL" id="FNAV01000010">
    <property type="protein sequence ID" value="SDE98326.1"/>
    <property type="molecule type" value="Genomic_DNA"/>
</dbReference>
<dbReference type="SUPFAM" id="SSF56091">
    <property type="entry name" value="DNA ligase/mRNA capping enzyme, catalytic domain"/>
    <property type="match status" value="1"/>
</dbReference>
<dbReference type="InterPro" id="IPR013839">
    <property type="entry name" value="DNAligase_adenylation"/>
</dbReference>
<dbReference type="GO" id="GO:0046872">
    <property type="term" value="F:metal ion binding"/>
    <property type="evidence" value="ECO:0007669"/>
    <property type="project" value="UniProtKB-KW"/>
</dbReference>
<keyword evidence="2 12" id="KW-0436">Ligase</keyword>
<dbReference type="GO" id="GO:0006260">
    <property type="term" value="P:DNA replication"/>
    <property type="evidence" value="ECO:0007669"/>
    <property type="project" value="UniProtKB-KW"/>
</dbReference>
<dbReference type="PROSITE" id="PS01055">
    <property type="entry name" value="DNA_LIGASE_N1"/>
    <property type="match status" value="1"/>
</dbReference>
<evidence type="ECO:0000256" key="7">
    <source>
        <dbReference type="ARBA" id="ARBA00022842"/>
    </source>
</evidence>
<dbReference type="SUPFAM" id="SSF52113">
    <property type="entry name" value="BRCT domain"/>
    <property type="match status" value="1"/>
</dbReference>
<dbReference type="InterPro" id="IPR001357">
    <property type="entry name" value="BRCT_dom"/>
</dbReference>
<feature type="active site" description="N6-AMP-lysine intermediate" evidence="12">
    <location>
        <position position="132"/>
    </location>
</feature>
<feature type="binding site" evidence="12">
    <location>
        <position position="436"/>
    </location>
    <ligand>
        <name>Zn(2+)</name>
        <dbReference type="ChEBI" id="CHEBI:29105"/>
    </ligand>
</feature>
<dbReference type="RefSeq" id="WP_089961215.1">
    <property type="nucleotide sequence ID" value="NZ_FNAV01000010.1"/>
</dbReference>
<dbReference type="NCBIfam" id="TIGR00575">
    <property type="entry name" value="dnlj"/>
    <property type="match status" value="1"/>
</dbReference>
<dbReference type="AlphaFoldDB" id="A0A1G7HD95"/>
<evidence type="ECO:0000259" key="14">
    <source>
        <dbReference type="PROSITE" id="PS50172"/>
    </source>
</evidence>
<keyword evidence="3 12" id="KW-0235">DNA replication</keyword>
<feature type="binding site" evidence="12">
    <location>
        <position position="304"/>
    </location>
    <ligand>
        <name>NAD(+)</name>
        <dbReference type="ChEBI" id="CHEBI:57540"/>
    </ligand>
</feature>
<dbReference type="InterPro" id="IPR033136">
    <property type="entry name" value="DNA_ligase_CS"/>
</dbReference>
<protein>
    <recommendedName>
        <fullName evidence="12 13">DNA ligase</fullName>
        <ecNumber evidence="12 13">6.5.1.2</ecNumber>
    </recommendedName>
    <alternativeName>
        <fullName evidence="12">Polydeoxyribonucleotide synthase [NAD(+)]</fullName>
    </alternativeName>
</protein>
<feature type="binding site" evidence="12">
    <location>
        <position position="153"/>
    </location>
    <ligand>
        <name>NAD(+)</name>
        <dbReference type="ChEBI" id="CHEBI:57540"/>
    </ligand>
</feature>
<organism evidence="15 16">
    <name type="scientific">Salipiger thiooxidans</name>
    <dbReference type="NCBI Taxonomy" id="282683"/>
    <lineage>
        <taxon>Bacteria</taxon>
        <taxon>Pseudomonadati</taxon>
        <taxon>Pseudomonadota</taxon>
        <taxon>Alphaproteobacteria</taxon>
        <taxon>Rhodobacterales</taxon>
        <taxon>Roseobacteraceae</taxon>
        <taxon>Salipiger</taxon>
    </lineage>
</organism>
<dbReference type="SUPFAM" id="SSF50249">
    <property type="entry name" value="Nucleic acid-binding proteins"/>
    <property type="match status" value="1"/>
</dbReference>
<dbReference type="Pfam" id="PF00533">
    <property type="entry name" value="BRCT"/>
    <property type="match status" value="1"/>
</dbReference>
<dbReference type="Gene3D" id="2.40.50.140">
    <property type="entry name" value="Nucleic acid-binding proteins"/>
    <property type="match status" value="1"/>
</dbReference>
<feature type="binding site" evidence="12">
    <location>
        <begin position="47"/>
        <end position="51"/>
    </location>
    <ligand>
        <name>NAD(+)</name>
        <dbReference type="ChEBI" id="CHEBI:57540"/>
    </ligand>
</feature>
<comment type="catalytic activity">
    <reaction evidence="11 12 13">
        <text>NAD(+) + (deoxyribonucleotide)n-3'-hydroxyl + 5'-phospho-(deoxyribonucleotide)m = (deoxyribonucleotide)n+m + AMP + beta-nicotinamide D-nucleotide.</text>
        <dbReference type="EC" id="6.5.1.2"/>
    </reaction>
</comment>
<dbReference type="InterPro" id="IPR013840">
    <property type="entry name" value="DNAligase_N"/>
</dbReference>
<proteinExistence type="inferred from homology"/>
<dbReference type="Gene3D" id="3.30.470.30">
    <property type="entry name" value="DNA ligase/mRNA capping enzyme"/>
    <property type="match status" value="1"/>
</dbReference>
<evidence type="ECO:0000313" key="15">
    <source>
        <dbReference type="EMBL" id="SDE98326.1"/>
    </source>
</evidence>
<evidence type="ECO:0000256" key="13">
    <source>
        <dbReference type="RuleBase" id="RU000618"/>
    </source>
</evidence>
<keyword evidence="4 12" id="KW-0479">Metal-binding</keyword>
<dbReference type="InterPro" id="IPR001679">
    <property type="entry name" value="DNA_ligase"/>
</dbReference>
<evidence type="ECO:0000256" key="3">
    <source>
        <dbReference type="ARBA" id="ARBA00022705"/>
    </source>
</evidence>
<evidence type="ECO:0000256" key="5">
    <source>
        <dbReference type="ARBA" id="ARBA00022763"/>
    </source>
</evidence>
<comment type="similarity">
    <text evidence="12">Belongs to the NAD-dependent DNA ligase family. LigA subfamily.</text>
</comment>
<feature type="domain" description="BRCT" evidence="14">
    <location>
        <begin position="731"/>
        <end position="804"/>
    </location>
</feature>
<dbReference type="GO" id="GO:0003911">
    <property type="term" value="F:DNA ligase (NAD+) activity"/>
    <property type="evidence" value="ECO:0007669"/>
    <property type="project" value="UniProtKB-UniRule"/>
</dbReference>
<evidence type="ECO:0000256" key="10">
    <source>
        <dbReference type="ARBA" id="ARBA00023211"/>
    </source>
</evidence>
<dbReference type="GO" id="GO:0006281">
    <property type="term" value="P:DNA repair"/>
    <property type="evidence" value="ECO:0007669"/>
    <property type="project" value="UniProtKB-KW"/>
</dbReference>
<keyword evidence="7 12" id="KW-0460">Magnesium</keyword>
<feature type="binding site" evidence="12">
    <location>
        <position position="130"/>
    </location>
    <ligand>
        <name>NAD(+)</name>
        <dbReference type="ChEBI" id="CHEBI:57540"/>
    </ligand>
</feature>
<sequence length="809" mass="88797">MADQGTAGIEVEALTETQARDELARLAEVLAQANRAYHTEDAPEISDADYDALKLRNIAIEERFPELKREDSPSEQVGAPLAEGFAKVRHSQRMMSLANAFADDEVTDFDRGIRRYLGLADDAPLPFTAEPKIDGLSLSLRYENGELVQAATRGDGAVGENVTANARTIDDIPATLEGAPEVLEVRGEVYMSHEDFAALNERQEARAGKRFANPRNAAAGSLRQLDAAITRERPLRFFAYAWGEVSEPLATTQMGAIERLEALGFQTNPLTRLCDGPQEMLAHYAQIEEQRATLGYDIDGVVYKVDDLALQQRLGFRSTTPRWAIAHKFPAELAWTRLEAIDIQVGRTGALSPVARLTPVTVGGVVVSNATLHNEDYIAGRDASGNPIRDGKDIRVGDWVQVYRAGDVIPKVADVDLDKRPDDAEPYAFPQTCPECGSEAIRDAGDSIRRCSGGLICPAQAIEKLKHFVSRSAFDVEGLGSKQVELFYFLHWIEEPADIFTLGVRDQDGTKLKPGLRAFLTRQFCSEAKGKELRMRYGEILRDIGIPVDEFDSEGLEEAIRYLSQKPLARIKGWGETSAKKLFDSIDSKREIGLERLVFSLGIRHVGEVASLDFARNFESWENFIEVVDSAKVAAERHIETQTAAQDERAKAKREKRRADVAGVRQNVWDRDPRLPEEAVEAFHRLEEIDGIGATTATSLVSSLTQSSERASVDRLIAELRTIEAPERPQTDGSPVAGKTVVFTGALEKMTRAEAKARAEALGAKVSGSVSKKTDIVVAGPGAGSKEAKARELGIELMDEDAWLALIGS</sequence>
<feature type="binding site" evidence="12">
    <location>
        <position position="433"/>
    </location>
    <ligand>
        <name>Zn(2+)</name>
        <dbReference type="ChEBI" id="CHEBI:29105"/>
    </ligand>
</feature>
<dbReference type="PROSITE" id="PS50172">
    <property type="entry name" value="BRCT"/>
    <property type="match status" value="1"/>
</dbReference>
<dbReference type="GO" id="GO:0005829">
    <property type="term" value="C:cytosol"/>
    <property type="evidence" value="ECO:0007669"/>
    <property type="project" value="TreeGrafter"/>
</dbReference>
<dbReference type="PIRSF" id="PIRSF001604">
    <property type="entry name" value="LigA"/>
    <property type="match status" value="1"/>
</dbReference>
<dbReference type="PANTHER" id="PTHR23389:SF9">
    <property type="entry name" value="DNA LIGASE"/>
    <property type="match status" value="1"/>
</dbReference>
<dbReference type="Pfam" id="PF03120">
    <property type="entry name" value="OB_DNA_ligase"/>
    <property type="match status" value="1"/>
</dbReference>
<dbReference type="Pfam" id="PF01653">
    <property type="entry name" value="DNA_ligase_aden"/>
    <property type="match status" value="1"/>
</dbReference>
<evidence type="ECO:0000256" key="12">
    <source>
        <dbReference type="HAMAP-Rule" id="MF_01588"/>
    </source>
</evidence>
<comment type="cofactor">
    <cofactor evidence="12">
        <name>Mg(2+)</name>
        <dbReference type="ChEBI" id="CHEBI:18420"/>
    </cofactor>
    <cofactor evidence="12">
        <name>Mn(2+)</name>
        <dbReference type="ChEBI" id="CHEBI:29035"/>
    </cofactor>
</comment>
<keyword evidence="6 12" id="KW-0862">Zinc</keyword>
<reference evidence="16" key="1">
    <citation type="submission" date="2016-10" db="EMBL/GenBank/DDBJ databases">
        <authorList>
            <person name="Varghese N."/>
            <person name="Submissions S."/>
        </authorList>
    </citation>
    <scope>NUCLEOTIDE SEQUENCE [LARGE SCALE GENOMIC DNA]</scope>
    <source>
        <strain evidence="16">DSM 10146</strain>
    </source>
</reference>
<keyword evidence="10 12" id="KW-0464">Manganese</keyword>
<dbReference type="CDD" id="cd17748">
    <property type="entry name" value="BRCT_DNA_ligase_like"/>
    <property type="match status" value="1"/>
</dbReference>
<dbReference type="Pfam" id="PF03119">
    <property type="entry name" value="DNA_ligase_ZBD"/>
    <property type="match status" value="1"/>
</dbReference>
<evidence type="ECO:0000256" key="9">
    <source>
        <dbReference type="ARBA" id="ARBA00023204"/>
    </source>
</evidence>
<evidence type="ECO:0000256" key="4">
    <source>
        <dbReference type="ARBA" id="ARBA00022723"/>
    </source>
</evidence>
<dbReference type="InterPro" id="IPR018239">
    <property type="entry name" value="DNA_ligase_AS"/>
</dbReference>
<dbReference type="CDD" id="cd00114">
    <property type="entry name" value="LIGANc"/>
    <property type="match status" value="1"/>
</dbReference>
<evidence type="ECO:0000256" key="8">
    <source>
        <dbReference type="ARBA" id="ARBA00023027"/>
    </source>
</evidence>
<comment type="caution">
    <text evidence="12">Lacks conserved residue(s) required for the propagation of feature annotation.</text>
</comment>